<dbReference type="InterPro" id="IPR001611">
    <property type="entry name" value="Leu-rich_rpt"/>
</dbReference>
<evidence type="ECO:0000256" key="6">
    <source>
        <dbReference type="ARBA" id="ARBA00029588"/>
    </source>
</evidence>
<accession>A0A7R8Z5Q0</accession>
<comment type="function">
    <text evidence="5">Acts as a Ras effector and participates in MAPK pathway activation. Probably acts as a regulatory subunit of protein phosphatase that specifically dephosphorylates Raf kinase and stimulate Raf activity at specialized signaling complexes upon Ras activation.</text>
</comment>
<evidence type="ECO:0000256" key="1">
    <source>
        <dbReference type="ARBA" id="ARBA00022614"/>
    </source>
</evidence>
<dbReference type="PANTHER" id="PTHR45752:SF187">
    <property type="entry name" value="LEUCINE-RICH REPEAT AND IQ DOMAIN-CONTAINING PROTEIN 4"/>
    <property type="match status" value="1"/>
</dbReference>
<dbReference type="EMBL" id="OA565479">
    <property type="protein sequence ID" value="CAD7197095.1"/>
    <property type="molecule type" value="Genomic_DNA"/>
</dbReference>
<dbReference type="SMART" id="SM00364">
    <property type="entry name" value="LRR_BAC"/>
    <property type="match status" value="8"/>
</dbReference>
<dbReference type="Gene3D" id="3.80.10.10">
    <property type="entry name" value="Ribonuclease Inhibitor"/>
    <property type="match status" value="2"/>
</dbReference>
<proteinExistence type="inferred from homology"/>
<dbReference type="AlphaFoldDB" id="A0A7R8Z5Q0"/>
<dbReference type="SMART" id="SM00369">
    <property type="entry name" value="LRR_TYP"/>
    <property type="match status" value="8"/>
</dbReference>
<sequence length="1085" mass="123113">MYCPAEDEDIGVRIQAGSTEGWFHTPPHMALKYVGDRTQGRPRKSLEEQITESVQGRGEEWRNGGDGAYLTPDSNELETLPEWTAGCTRLGALFATHNKLRTLPAHLFCSELSCLQTLQLSYNQLGSLPAVLRHIPLQELFLQSNNLTTLPHNFLTASTRMRVLNLSNNRLCELPAECEGLRGHLLEKIYLTGNCLSDNAMDVLGRLTNLHTLHAAYNCITTLPESCIAVWKDLEELLLSGNKLQHLPDNIIHLRHLRVLRVHSNRLQSSPCFAKMASLKVLDLAHNRLDRINLATLVPQQLQFLDLSCNSRLYVDPRQFQVYRAHRPMSLVDVSGQNRTCLPSTPYHEEGGELEPPWKVGFSETAGLREKLYITQIRLPAFCNTEGLFGMFDGGNNNEVPDVLMRAVPRILLEERTVKETANEYMKYTMLSAHRELKEKGQKYGVCGTLCHICRAKPTSAQNNYLPGSQRYVLRVASVGEARAVICRRNGPVTLSQRHQQHCLSECKRPFQILTHSLYCSSGRMNLNRSQIGCSSRFPLVIPDPQITEVTLEDHDEFLIVANKRFWEVVDVDEAVEEVREVGNAILAAKKLQDIAQSYGSEENLSVMVVRFRDLGSEVEQLMRELRHTIRRNRHQQDSTPTAESSMTCGGCCCREHRVVSPGKNGFYDNRVMIPNGHGHLSNGGSLLNCNLTNANIMSLRVTAQVYRKQKGPHRAGRATRPAVTVSRREMWRTKLKTLTSRYLQQREFFSKNKAAVMVGGQSVLMHENGIKKMSSVVPTLERRSYRDSKRSGSGVVRAIRAKCSTSEEEETCSDKSGTQLSEEQFKCWEYMLEQNTQLLFDKELDTLSRGFTRRPMSASLQHRGKALSRSNPHLSEPSPVPFLSRHFGSARSFNPVVRNTPRFSSGRHFLNGGPNAAYFGSLQRLMPYNLEYDFSVIQEKANQDSMEQDGRMKQYWDVATTEFEIPCHLMALLHTMPTQQHYPDNHRLVGGPLDKYTDISAQSRWPLVCSCHLALFGFVFREYDIVTVIEFVESRVCLWDFLFGFGVVFFGDEANTIKETSYSKWEPCCLLATIHKTVMPLKHR</sequence>
<dbReference type="Pfam" id="PF13855">
    <property type="entry name" value="LRR_8"/>
    <property type="match status" value="1"/>
</dbReference>
<keyword evidence="1" id="KW-0433">Leucine-rich repeat</keyword>
<dbReference type="SMART" id="SM00332">
    <property type="entry name" value="PP2Cc"/>
    <property type="match status" value="1"/>
</dbReference>
<keyword evidence="2" id="KW-0677">Repeat</keyword>
<gene>
    <name evidence="10" type="ORF">TDIB3V08_LOCUS3414</name>
</gene>
<name>A0A7R8Z5Q0_TIMDO</name>
<evidence type="ECO:0000313" key="10">
    <source>
        <dbReference type="EMBL" id="CAD7197095.1"/>
    </source>
</evidence>
<protein>
    <recommendedName>
        <fullName evidence="4">Leucine-rich repeat protein soc-2 homolog</fullName>
    </recommendedName>
    <alternativeName>
        <fullName evidence="8">Protein soc-2 homolog</fullName>
    </alternativeName>
    <alternativeName>
        <fullName evidence="6 7">protein Sur-8 homolog</fullName>
    </alternativeName>
</protein>
<dbReference type="Gene3D" id="3.60.40.10">
    <property type="entry name" value="PPM-type phosphatase domain"/>
    <property type="match status" value="1"/>
</dbReference>
<dbReference type="SUPFAM" id="SSF81606">
    <property type="entry name" value="PP2C-like"/>
    <property type="match status" value="1"/>
</dbReference>
<dbReference type="SUPFAM" id="SSF52058">
    <property type="entry name" value="L domain-like"/>
    <property type="match status" value="1"/>
</dbReference>
<dbReference type="InterPro" id="IPR003591">
    <property type="entry name" value="Leu-rich_rpt_typical-subtyp"/>
</dbReference>
<dbReference type="PANTHER" id="PTHR45752">
    <property type="entry name" value="LEUCINE-RICH REPEAT-CONTAINING"/>
    <property type="match status" value="1"/>
</dbReference>
<evidence type="ECO:0000256" key="2">
    <source>
        <dbReference type="ARBA" id="ARBA00022737"/>
    </source>
</evidence>
<evidence type="ECO:0000256" key="3">
    <source>
        <dbReference type="ARBA" id="ARBA00023786"/>
    </source>
</evidence>
<feature type="domain" description="PPM-type phosphatase" evidence="9">
    <location>
        <begin position="359"/>
        <end position="612"/>
    </location>
</feature>
<dbReference type="InterPro" id="IPR001932">
    <property type="entry name" value="PPM-type_phosphatase-like_dom"/>
</dbReference>
<dbReference type="CDD" id="cd00143">
    <property type="entry name" value="PP2Cc"/>
    <property type="match status" value="1"/>
</dbReference>
<reference evidence="10" key="1">
    <citation type="submission" date="2020-11" db="EMBL/GenBank/DDBJ databases">
        <authorList>
            <person name="Tran Van P."/>
        </authorList>
    </citation>
    <scope>NUCLEOTIDE SEQUENCE</scope>
</reference>
<dbReference type="PROSITE" id="PS51746">
    <property type="entry name" value="PPM_2"/>
    <property type="match status" value="1"/>
</dbReference>
<organism evidence="10">
    <name type="scientific">Timema douglasi</name>
    <name type="common">Walking stick</name>
    <dbReference type="NCBI Taxonomy" id="61478"/>
    <lineage>
        <taxon>Eukaryota</taxon>
        <taxon>Metazoa</taxon>
        <taxon>Ecdysozoa</taxon>
        <taxon>Arthropoda</taxon>
        <taxon>Hexapoda</taxon>
        <taxon>Insecta</taxon>
        <taxon>Pterygota</taxon>
        <taxon>Neoptera</taxon>
        <taxon>Polyneoptera</taxon>
        <taxon>Phasmatodea</taxon>
        <taxon>Timematodea</taxon>
        <taxon>Timematoidea</taxon>
        <taxon>Timematidae</taxon>
        <taxon>Timema</taxon>
    </lineage>
</organism>
<dbReference type="PROSITE" id="PS51450">
    <property type="entry name" value="LRR"/>
    <property type="match status" value="3"/>
</dbReference>
<dbReference type="Pfam" id="PF00481">
    <property type="entry name" value="PP2C"/>
    <property type="match status" value="1"/>
</dbReference>
<dbReference type="InterPro" id="IPR036457">
    <property type="entry name" value="PPM-type-like_dom_sf"/>
</dbReference>
<evidence type="ECO:0000256" key="5">
    <source>
        <dbReference type="ARBA" id="ARBA00025612"/>
    </source>
</evidence>
<evidence type="ECO:0000256" key="8">
    <source>
        <dbReference type="ARBA" id="ARBA00032455"/>
    </source>
</evidence>
<dbReference type="InterPro" id="IPR050715">
    <property type="entry name" value="LRR-SigEffector_domain"/>
</dbReference>
<comment type="similarity">
    <text evidence="3">Belongs to the SHOC2 family.</text>
</comment>
<evidence type="ECO:0000256" key="4">
    <source>
        <dbReference type="ARBA" id="ARBA00023904"/>
    </source>
</evidence>
<evidence type="ECO:0000259" key="9">
    <source>
        <dbReference type="PROSITE" id="PS51746"/>
    </source>
</evidence>
<evidence type="ECO:0000256" key="7">
    <source>
        <dbReference type="ARBA" id="ARBA00029998"/>
    </source>
</evidence>
<dbReference type="InterPro" id="IPR032675">
    <property type="entry name" value="LRR_dom_sf"/>
</dbReference>